<dbReference type="InterPro" id="IPR017141">
    <property type="entry name" value="Pept_M20_carboxypep"/>
</dbReference>
<feature type="binding site" evidence="7">
    <location>
        <position position="147"/>
    </location>
    <ligand>
        <name>Zn(2+)</name>
        <dbReference type="ChEBI" id="CHEBI:29105"/>
        <label>2</label>
    </ligand>
</feature>
<feature type="binding site" evidence="7">
    <location>
        <position position="499"/>
    </location>
    <ligand>
        <name>Zn(2+)</name>
        <dbReference type="ChEBI" id="CHEBI:29105"/>
        <label>1</label>
    </ligand>
</feature>
<feature type="binding site" evidence="7">
    <location>
        <position position="245"/>
    </location>
    <ligand>
        <name>Zn(2+)</name>
        <dbReference type="ChEBI" id="CHEBI:29105"/>
        <label>2</label>
    </ligand>
</feature>
<comment type="caution">
    <text evidence="10">The sequence shown here is derived from an EMBL/GenBank/DDBJ whole genome shotgun (WGS) entry which is preliminary data.</text>
</comment>
<name>A0A830HYE9_9CHLO</name>
<dbReference type="SUPFAM" id="SSF55031">
    <property type="entry name" value="Bacterial exopeptidase dimerisation domain"/>
    <property type="match status" value="1"/>
</dbReference>
<dbReference type="GO" id="GO:0046872">
    <property type="term" value="F:metal ion binding"/>
    <property type="evidence" value="ECO:0007669"/>
    <property type="project" value="UniProtKB-KW"/>
</dbReference>
<evidence type="ECO:0000256" key="3">
    <source>
        <dbReference type="ARBA" id="ARBA00022723"/>
    </source>
</evidence>
<keyword evidence="2" id="KW-0645">Protease</keyword>
<dbReference type="PIRSF" id="PIRSF037217">
    <property type="entry name" value="Carboxypeptidase_S"/>
    <property type="match status" value="1"/>
</dbReference>
<keyword evidence="3 7" id="KW-0479">Metal-binding</keyword>
<keyword evidence="8" id="KW-1133">Transmembrane helix</keyword>
<feature type="binding site" evidence="7">
    <location>
        <position position="218"/>
    </location>
    <ligand>
        <name>Zn(2+)</name>
        <dbReference type="ChEBI" id="CHEBI:29105"/>
        <label>1</label>
    </ligand>
</feature>
<dbReference type="SUPFAM" id="SSF53187">
    <property type="entry name" value="Zn-dependent exopeptidases"/>
    <property type="match status" value="1"/>
</dbReference>
<evidence type="ECO:0000256" key="8">
    <source>
        <dbReference type="SAM" id="Phobius"/>
    </source>
</evidence>
<sequence length="527" mass="56705">MHHAFGIPHIMHVFMLPPLGFMSVVVAFAAFVISVLYRRTLLLGNDFRPHVDLHGGEFTGSSYSSDSLARSLAALIQCPSVSLDSRDSSSSAGDSSSSAFDCVHDALFEKFPNAHAVLALTKVAKHSLLYEWKGSDSTLEPLLLVAHVDVVPVSAEQKTMWSHEPFGGEIVDNRVWGRGALDVKDRVVAQLAAVEALVARGVRQPKRTVYLAYGHDEEVMGYRGAGAIAKELKRRGVARLACVVDEGGAVVKGALPGLAKHMEYAAVGTSEKGYLNVRLRSTMAGGHAAWPPAQGSPVTAIGRALAAIHENPLPLRLTPPVVAMLERAVPFVSEPLRTIFANTHVFGPIVTRVFSGKSPKTAAMVRTTIAATKVLGGDKSNVVPAAAEAWLNVRVLPGEKARDAVSAIRDRVAHLGVEVDAIEDDEHHVFDPAPISPYGSDVPAWVALERAFHRTYGRDVIMAPMVMMGGTDSKHYVTMTDTVYRMGPRLTDAEISSVHGADESIGVDTLVDEARLFENFVALYCVD</sequence>
<dbReference type="Pfam" id="PF01546">
    <property type="entry name" value="Peptidase_M20"/>
    <property type="match status" value="1"/>
</dbReference>
<dbReference type="InterPro" id="IPR002933">
    <property type="entry name" value="Peptidase_M20"/>
</dbReference>
<evidence type="ECO:0000256" key="7">
    <source>
        <dbReference type="PIRSR" id="PIRSR037217-2"/>
    </source>
</evidence>
<comment type="similarity">
    <text evidence="1">Belongs to the peptidase M20A family.</text>
</comment>
<reference evidence="10" key="1">
    <citation type="submission" date="2020-10" db="EMBL/GenBank/DDBJ databases">
        <title>Unveiling of a novel bifunctional photoreceptor, Dualchrome1, isolated from a cosmopolitan green alga.</title>
        <authorList>
            <person name="Suzuki S."/>
            <person name="Kawachi M."/>
        </authorList>
    </citation>
    <scope>NUCLEOTIDE SEQUENCE</scope>
    <source>
        <strain evidence="10">NIES 2893</strain>
    </source>
</reference>
<feature type="active site" evidence="6">
    <location>
        <position position="149"/>
    </location>
</feature>
<dbReference type="GO" id="GO:0006508">
    <property type="term" value="P:proteolysis"/>
    <property type="evidence" value="ECO:0007669"/>
    <property type="project" value="UniProtKB-KW"/>
</dbReference>
<dbReference type="InterPro" id="IPR001261">
    <property type="entry name" value="ArgE/DapE_CS"/>
</dbReference>
<evidence type="ECO:0000313" key="11">
    <source>
        <dbReference type="Proteomes" id="UP000660262"/>
    </source>
</evidence>
<evidence type="ECO:0000256" key="5">
    <source>
        <dbReference type="ARBA" id="ARBA00022833"/>
    </source>
</evidence>
<dbReference type="AlphaFoldDB" id="A0A830HYE9"/>
<proteinExistence type="inferred from homology"/>
<organism evidence="10 11">
    <name type="scientific">Pycnococcus provasolii</name>
    <dbReference type="NCBI Taxonomy" id="41880"/>
    <lineage>
        <taxon>Eukaryota</taxon>
        <taxon>Viridiplantae</taxon>
        <taxon>Chlorophyta</taxon>
        <taxon>Pseudoscourfieldiophyceae</taxon>
        <taxon>Pseudoscourfieldiales</taxon>
        <taxon>Pycnococcaceae</taxon>
        <taxon>Pycnococcus</taxon>
    </lineage>
</organism>
<dbReference type="Gene3D" id="3.40.630.10">
    <property type="entry name" value="Zn peptidases"/>
    <property type="match status" value="1"/>
</dbReference>
<dbReference type="PANTHER" id="PTHR45962:SF1">
    <property type="entry name" value="N-FATTY-ACYL-AMINO ACID SYNTHASE_HYDROLASE PM20D1"/>
    <property type="match status" value="1"/>
</dbReference>
<dbReference type="Proteomes" id="UP000660262">
    <property type="component" value="Unassembled WGS sequence"/>
</dbReference>
<evidence type="ECO:0000259" key="9">
    <source>
        <dbReference type="Pfam" id="PF07687"/>
    </source>
</evidence>
<accession>A0A830HYE9</accession>
<gene>
    <name evidence="10" type="ORF">PPROV_001085100</name>
</gene>
<feature type="transmembrane region" description="Helical" evidence="8">
    <location>
        <begin position="12"/>
        <end position="37"/>
    </location>
</feature>
<dbReference type="InterPro" id="IPR047177">
    <property type="entry name" value="Pept_M20A"/>
</dbReference>
<evidence type="ECO:0000256" key="4">
    <source>
        <dbReference type="ARBA" id="ARBA00022801"/>
    </source>
</evidence>
<feature type="domain" description="Peptidase M20 dimerisation" evidence="9">
    <location>
        <begin position="270"/>
        <end position="418"/>
    </location>
</feature>
<feature type="binding site" evidence="7">
    <location>
        <position position="182"/>
    </location>
    <ligand>
        <name>Zn(2+)</name>
        <dbReference type="ChEBI" id="CHEBI:29105"/>
        <label>1</label>
    </ligand>
</feature>
<dbReference type="InterPro" id="IPR036264">
    <property type="entry name" value="Bact_exopeptidase_dim_dom"/>
</dbReference>
<protein>
    <recommendedName>
        <fullName evidence="9">Peptidase M20 dimerisation domain-containing protein</fullName>
    </recommendedName>
</protein>
<dbReference type="Gene3D" id="3.30.70.360">
    <property type="match status" value="1"/>
</dbReference>
<dbReference type="InterPro" id="IPR011650">
    <property type="entry name" value="Peptidase_M20_dimer"/>
</dbReference>
<dbReference type="Pfam" id="PF07687">
    <property type="entry name" value="M20_dimer"/>
    <property type="match status" value="1"/>
</dbReference>
<dbReference type="OrthoDB" id="3064516at2759"/>
<evidence type="ECO:0000256" key="6">
    <source>
        <dbReference type="PIRSR" id="PIRSR037217-1"/>
    </source>
</evidence>
<evidence type="ECO:0000313" key="10">
    <source>
        <dbReference type="EMBL" id="GHP12124.1"/>
    </source>
</evidence>
<dbReference type="PANTHER" id="PTHR45962">
    <property type="entry name" value="N-FATTY-ACYL-AMINO ACID SYNTHASE/HYDROLASE PM20D1"/>
    <property type="match status" value="1"/>
</dbReference>
<dbReference type="PROSITE" id="PS00758">
    <property type="entry name" value="ARGE_DAPE_CPG2_1"/>
    <property type="match status" value="1"/>
</dbReference>
<keyword evidence="8" id="KW-0472">Membrane</keyword>
<dbReference type="EMBL" id="BNJQ01000038">
    <property type="protein sequence ID" value="GHP12124.1"/>
    <property type="molecule type" value="Genomic_DNA"/>
</dbReference>
<evidence type="ECO:0000256" key="1">
    <source>
        <dbReference type="ARBA" id="ARBA00006247"/>
    </source>
</evidence>
<keyword evidence="8" id="KW-0812">Transmembrane</keyword>
<keyword evidence="5 7" id="KW-0862">Zinc</keyword>
<keyword evidence="4" id="KW-0378">Hydrolase</keyword>
<evidence type="ECO:0000256" key="2">
    <source>
        <dbReference type="ARBA" id="ARBA00022670"/>
    </source>
</evidence>
<feature type="binding site" evidence="7">
    <location>
        <position position="182"/>
    </location>
    <ligand>
        <name>Zn(2+)</name>
        <dbReference type="ChEBI" id="CHEBI:29105"/>
        <label>2</label>
    </ligand>
</feature>
<feature type="active site" description="Proton acceptor" evidence="6">
    <location>
        <position position="217"/>
    </location>
</feature>
<dbReference type="Gene3D" id="1.10.150.900">
    <property type="match status" value="1"/>
</dbReference>
<dbReference type="GO" id="GO:0004181">
    <property type="term" value="F:metallocarboxypeptidase activity"/>
    <property type="evidence" value="ECO:0007669"/>
    <property type="project" value="InterPro"/>
</dbReference>
<keyword evidence="11" id="KW-1185">Reference proteome</keyword>